<feature type="domain" description="N-acetyltransferase" evidence="1">
    <location>
        <begin position="8"/>
        <end position="173"/>
    </location>
</feature>
<dbReference type="PANTHER" id="PTHR43415:SF3">
    <property type="entry name" value="GNAT-FAMILY ACETYLTRANSFERASE"/>
    <property type="match status" value="1"/>
</dbReference>
<dbReference type="AlphaFoldDB" id="A0A4Y8LCS8"/>
<dbReference type="PROSITE" id="PS51186">
    <property type="entry name" value="GNAT"/>
    <property type="match status" value="1"/>
</dbReference>
<dbReference type="OrthoDB" id="893030at2"/>
<dbReference type="Proteomes" id="UP000297861">
    <property type="component" value="Unassembled WGS sequence"/>
</dbReference>
<dbReference type="STRING" id="1121485.GCA_000426485_00029"/>
<keyword evidence="2" id="KW-0808">Transferase</keyword>
<evidence type="ECO:0000313" key="3">
    <source>
        <dbReference type="Proteomes" id="UP000297861"/>
    </source>
</evidence>
<evidence type="ECO:0000259" key="1">
    <source>
        <dbReference type="PROSITE" id="PS51186"/>
    </source>
</evidence>
<gene>
    <name evidence="2" type="ORF">E2605_01785</name>
</gene>
<dbReference type="Pfam" id="PF13302">
    <property type="entry name" value="Acetyltransf_3"/>
    <property type="match status" value="1"/>
</dbReference>
<dbReference type="RefSeq" id="WP_134435306.1">
    <property type="nucleotide sequence ID" value="NZ_SOML01000001.1"/>
</dbReference>
<dbReference type="InterPro" id="IPR016181">
    <property type="entry name" value="Acyl_CoA_acyltransferase"/>
</dbReference>
<protein>
    <submittedName>
        <fullName evidence="2">N-acetyltransferase</fullName>
    </submittedName>
</protein>
<evidence type="ECO:0000313" key="2">
    <source>
        <dbReference type="EMBL" id="TFD98840.1"/>
    </source>
</evidence>
<dbReference type="EMBL" id="SOML01000001">
    <property type="protein sequence ID" value="TFD98840.1"/>
    <property type="molecule type" value="Genomic_DNA"/>
</dbReference>
<dbReference type="GO" id="GO:0016747">
    <property type="term" value="F:acyltransferase activity, transferring groups other than amino-acyl groups"/>
    <property type="evidence" value="ECO:0007669"/>
    <property type="project" value="InterPro"/>
</dbReference>
<sequence length="175" mass="20673">MYLENDDIKLRALEPEDLEVLYKWENDTQLWIHGNTLSPYSKLALREYIADTQQTDIYQAKQLRLMIELESDGTVIGTVDIYDFDFHHAKAGIGILVDNAYRQCNYATIALELVHEYIFNFLRINQLYAYIASDNKNSLKLFEKSGYKQSGFLKQWIYCSEQYKDVYIYQLVNNH</sequence>
<accession>A0A4Y8LCS8</accession>
<proteinExistence type="predicted"/>
<dbReference type="PANTHER" id="PTHR43415">
    <property type="entry name" value="SPERMIDINE N(1)-ACETYLTRANSFERASE"/>
    <property type="match status" value="1"/>
</dbReference>
<keyword evidence="3" id="KW-1185">Reference proteome</keyword>
<dbReference type="Gene3D" id="3.40.630.30">
    <property type="match status" value="1"/>
</dbReference>
<name>A0A4Y8LCS8_9BACT</name>
<reference evidence="2 3" key="1">
    <citation type="submission" date="2019-03" db="EMBL/GenBank/DDBJ databases">
        <title>San Antonio Military Medical Center submission to MRSN (WRAIR), pending publication.</title>
        <authorList>
            <person name="Blyth D.M."/>
            <person name="Mccarthy S.L."/>
            <person name="Schall S.E."/>
            <person name="Stam J.A."/>
            <person name="Ong A.C."/>
            <person name="Mcgann P.T."/>
        </authorList>
    </citation>
    <scope>NUCLEOTIDE SEQUENCE [LARGE SCALE GENOMIC DNA]</scope>
    <source>
        <strain evidence="2 3">MRSN571793</strain>
    </source>
</reference>
<organism evidence="2 3">
    <name type="scientific">Dysgonomonas capnocytophagoides</name>
    <dbReference type="NCBI Taxonomy" id="45254"/>
    <lineage>
        <taxon>Bacteria</taxon>
        <taxon>Pseudomonadati</taxon>
        <taxon>Bacteroidota</taxon>
        <taxon>Bacteroidia</taxon>
        <taxon>Bacteroidales</taxon>
        <taxon>Dysgonomonadaceae</taxon>
        <taxon>Dysgonomonas</taxon>
    </lineage>
</organism>
<comment type="caution">
    <text evidence="2">The sequence shown here is derived from an EMBL/GenBank/DDBJ whole genome shotgun (WGS) entry which is preliminary data.</text>
</comment>
<dbReference type="InterPro" id="IPR000182">
    <property type="entry name" value="GNAT_dom"/>
</dbReference>
<dbReference type="SUPFAM" id="SSF55729">
    <property type="entry name" value="Acyl-CoA N-acyltransferases (Nat)"/>
    <property type="match status" value="1"/>
</dbReference>